<dbReference type="PANTHER" id="PTHR37852:SF1">
    <property type="entry name" value="HIG1 DOMAIN-CONTAINING PROTEIN"/>
    <property type="match status" value="1"/>
</dbReference>
<name>A0A0D6EQ29_SPOSA</name>
<keyword evidence="1" id="KW-0812">Transmembrane</keyword>
<feature type="transmembrane region" description="Helical" evidence="1">
    <location>
        <begin position="116"/>
        <end position="135"/>
    </location>
</feature>
<keyword evidence="1" id="KW-0472">Membrane</keyword>
<dbReference type="OrthoDB" id="5584028at2759"/>
<dbReference type="AlphaFoldDB" id="A0A0D6EQ29"/>
<organism evidence="2 3">
    <name type="scientific">Sporidiobolus salmonicolor</name>
    <name type="common">Yeast-like fungus</name>
    <name type="synonym">Sporobolomyces salmonicolor</name>
    <dbReference type="NCBI Taxonomy" id="5005"/>
    <lineage>
        <taxon>Eukaryota</taxon>
        <taxon>Fungi</taxon>
        <taxon>Dikarya</taxon>
        <taxon>Basidiomycota</taxon>
        <taxon>Pucciniomycotina</taxon>
        <taxon>Microbotryomycetes</taxon>
        <taxon>Sporidiobolales</taxon>
        <taxon>Sporidiobolaceae</taxon>
        <taxon>Sporobolomyces</taxon>
    </lineage>
</organism>
<proteinExistence type="predicted"/>
<keyword evidence="1" id="KW-1133">Transmembrane helix</keyword>
<gene>
    <name evidence="2" type="primary">SPOSA6832_03936</name>
</gene>
<sequence length="183" mass="19680">MVAEGASEPWIRQDTLIVPVSGFAFGFTSGIVTSSKLASKQFLAENAHRLPTTVQGWYFYKKTKNYRVLFAGLKGGFRTGSRLGLWTGAFVALQEGIQAGIAQALGSHLGERPTRWAAGAVAGVTLASAAGAWYRLSRYTAPRRLLLGLTMGVAAGGAVDARDWMRRRIALEEKASTENTRTG</sequence>
<evidence type="ECO:0000256" key="1">
    <source>
        <dbReference type="SAM" id="Phobius"/>
    </source>
</evidence>
<dbReference type="Proteomes" id="UP000243876">
    <property type="component" value="Unassembled WGS sequence"/>
</dbReference>
<keyword evidence="3" id="KW-1185">Reference proteome</keyword>
<evidence type="ECO:0000313" key="3">
    <source>
        <dbReference type="Proteomes" id="UP000243876"/>
    </source>
</evidence>
<accession>A0A0D6EQ29</accession>
<dbReference type="EMBL" id="CENE01000021">
    <property type="protein sequence ID" value="CEQ42147.1"/>
    <property type="molecule type" value="Genomic_DNA"/>
</dbReference>
<evidence type="ECO:0000313" key="2">
    <source>
        <dbReference type="EMBL" id="CEQ42147.1"/>
    </source>
</evidence>
<dbReference type="PANTHER" id="PTHR37852">
    <property type="entry name" value="YALI0B21208P"/>
    <property type="match status" value="1"/>
</dbReference>
<reference evidence="3" key="1">
    <citation type="submission" date="2015-02" db="EMBL/GenBank/DDBJ databases">
        <authorList>
            <person name="Gon?alves P."/>
        </authorList>
    </citation>
    <scope>NUCLEOTIDE SEQUENCE [LARGE SCALE GENOMIC DNA]</scope>
</reference>
<protein>
    <submittedName>
        <fullName evidence="2">SPOSA6832_03936-mRNA-1:cds</fullName>
    </submittedName>
</protein>